<name>A0A2P7QFR6_9SPHN</name>
<feature type="chain" id="PRO_5015135788" evidence="1">
    <location>
        <begin position="23"/>
        <end position="167"/>
    </location>
</feature>
<sequence>MNGAHLLGAVLGLAGLALPASAAESPFRPVPGSAWSQDPATGCRFVRPASLTEGPTHWAGACRSGKADGLGMLRRRDGGASSAAFYGELRDGVPAIGVLDLADGYVVGRFVNGDIGTRDTEWQERLDSFRVAARAARAVSARYAAQKNPRSAAFYKRVAETLDMQIE</sequence>
<accession>A0A2P7QFR6</accession>
<dbReference type="OrthoDB" id="7595988at2"/>
<dbReference type="Proteomes" id="UP000241167">
    <property type="component" value="Unassembled WGS sequence"/>
</dbReference>
<dbReference type="AlphaFoldDB" id="A0A2P7QFR6"/>
<evidence type="ECO:0000256" key="1">
    <source>
        <dbReference type="SAM" id="SignalP"/>
    </source>
</evidence>
<organism evidence="2 3">
    <name type="scientific">Allosphingosinicella deserti</name>
    <dbReference type="NCBI Taxonomy" id="2116704"/>
    <lineage>
        <taxon>Bacteria</taxon>
        <taxon>Pseudomonadati</taxon>
        <taxon>Pseudomonadota</taxon>
        <taxon>Alphaproteobacteria</taxon>
        <taxon>Sphingomonadales</taxon>
        <taxon>Sphingomonadaceae</taxon>
        <taxon>Allosphingosinicella</taxon>
    </lineage>
</organism>
<evidence type="ECO:0000313" key="3">
    <source>
        <dbReference type="Proteomes" id="UP000241167"/>
    </source>
</evidence>
<proteinExistence type="predicted"/>
<gene>
    <name evidence="2" type="ORF">C7I55_24215</name>
</gene>
<keyword evidence="3" id="KW-1185">Reference proteome</keyword>
<keyword evidence="1" id="KW-0732">Signal</keyword>
<protein>
    <submittedName>
        <fullName evidence="2">Uncharacterized protein</fullName>
    </submittedName>
</protein>
<reference evidence="2 3" key="1">
    <citation type="submission" date="2018-03" db="EMBL/GenBank/DDBJ databases">
        <title>The draft genome of Sphingosinicella sp. GL-C-18.</title>
        <authorList>
            <person name="Liu L."/>
            <person name="Li L."/>
            <person name="Liang L."/>
            <person name="Zhang X."/>
            <person name="Wang T."/>
        </authorList>
    </citation>
    <scope>NUCLEOTIDE SEQUENCE [LARGE SCALE GENOMIC DNA]</scope>
    <source>
        <strain evidence="2 3">GL-C-18</strain>
    </source>
</reference>
<dbReference type="RefSeq" id="WP_106515635.1">
    <property type="nucleotide sequence ID" value="NZ_PXYI01000011.1"/>
</dbReference>
<feature type="signal peptide" evidence="1">
    <location>
        <begin position="1"/>
        <end position="22"/>
    </location>
</feature>
<dbReference type="EMBL" id="PXYI01000011">
    <property type="protein sequence ID" value="PSJ36822.1"/>
    <property type="molecule type" value="Genomic_DNA"/>
</dbReference>
<evidence type="ECO:0000313" key="2">
    <source>
        <dbReference type="EMBL" id="PSJ36822.1"/>
    </source>
</evidence>
<comment type="caution">
    <text evidence="2">The sequence shown here is derived from an EMBL/GenBank/DDBJ whole genome shotgun (WGS) entry which is preliminary data.</text>
</comment>